<dbReference type="GO" id="GO:0015833">
    <property type="term" value="P:peptide transport"/>
    <property type="evidence" value="ECO:0007669"/>
    <property type="project" value="TreeGrafter"/>
</dbReference>
<dbReference type="PIRSF" id="PIRSF002741">
    <property type="entry name" value="MppA"/>
    <property type="match status" value="1"/>
</dbReference>
<dbReference type="PROSITE" id="PS51257">
    <property type="entry name" value="PROKAR_LIPOPROTEIN"/>
    <property type="match status" value="1"/>
</dbReference>
<dbReference type="GO" id="GO:1904680">
    <property type="term" value="F:peptide transmembrane transporter activity"/>
    <property type="evidence" value="ECO:0007669"/>
    <property type="project" value="TreeGrafter"/>
</dbReference>
<organism evidence="5">
    <name type="scientific">freshwater metagenome</name>
    <dbReference type="NCBI Taxonomy" id="449393"/>
    <lineage>
        <taxon>unclassified sequences</taxon>
        <taxon>metagenomes</taxon>
        <taxon>ecological metagenomes</taxon>
    </lineage>
</organism>
<reference evidence="5" key="1">
    <citation type="submission" date="2020-05" db="EMBL/GenBank/DDBJ databases">
        <authorList>
            <person name="Chiriac C."/>
            <person name="Salcher M."/>
            <person name="Ghai R."/>
            <person name="Kavagutti S V."/>
        </authorList>
    </citation>
    <scope>NUCLEOTIDE SEQUENCE</scope>
</reference>
<dbReference type="EMBL" id="CAFBPW010000148">
    <property type="protein sequence ID" value="CAB5036415.1"/>
    <property type="molecule type" value="Genomic_DNA"/>
</dbReference>
<dbReference type="GO" id="GO:0042597">
    <property type="term" value="C:periplasmic space"/>
    <property type="evidence" value="ECO:0007669"/>
    <property type="project" value="UniProtKB-ARBA"/>
</dbReference>
<dbReference type="PANTHER" id="PTHR30290">
    <property type="entry name" value="PERIPLASMIC BINDING COMPONENT OF ABC TRANSPORTER"/>
    <property type="match status" value="1"/>
</dbReference>
<name>A0A6J7S542_9ZZZZ</name>
<dbReference type="CDD" id="cd08504">
    <property type="entry name" value="PBP2_OppA"/>
    <property type="match status" value="1"/>
</dbReference>
<dbReference type="EMBL" id="CAFBOG010000029">
    <property type="protein sequence ID" value="CAB4971938.1"/>
    <property type="molecule type" value="Genomic_DNA"/>
</dbReference>
<sequence>MTRTSMVWRSAVVLAGIAVIAAGCSSDKKAESSDSGATFTDGAQLIAENLTSYDPGLVQTLDESQVTTALYDGLTDFDWSNPEAPELKGLAADSWTANADSSEFTFKIKDGLEFSNGDPVLPSSFAYAWVRNGQSEFASPYGYLIDYVKGGTALQDGTVTNLDSAIVADDSAMTLKVTLEAPQADFPAIVSHPFFGPLPEKEVSKLKDQNDWGSGIMIGNGPFKMDAAANDQQVVLVRNDSWAGNVSGDTRAVLDKLVFKISQSQDSAYTDFEAGNTQSASIPSGQFTAATETYKNTTSQPQLGSYHFDFGFTDPQLGGVDNTLLRQAISLAIDRDEINQKVYEGFRTTSTGITPNGIPGFEPGLCKFCTFDPTAAKALITQWKEAGGQLTGPITLDFNTDSGNEPVVAIIQQNLKAVGIDSELNGISEKYFGTMAEGGCHFCRAGWYADYPTYGNFMFDLYSTASVGGNNMGSFSDPVFDDLVNTAQSEPDSAKRSQLYRDAETYLLNDSTGTVPINWYNGDQVYADNVVGYTQPPLGIIAWENVGIKPS</sequence>
<evidence type="ECO:0000313" key="5">
    <source>
        <dbReference type="EMBL" id="CAB5036415.1"/>
    </source>
</evidence>
<dbReference type="GO" id="GO:0043190">
    <property type="term" value="C:ATP-binding cassette (ABC) transporter complex"/>
    <property type="evidence" value="ECO:0007669"/>
    <property type="project" value="InterPro"/>
</dbReference>
<dbReference type="AlphaFoldDB" id="A0A6J7S542"/>
<evidence type="ECO:0000313" key="2">
    <source>
        <dbReference type="EMBL" id="CAB4706975.1"/>
    </source>
</evidence>
<dbReference type="InterPro" id="IPR000914">
    <property type="entry name" value="SBP_5_dom"/>
</dbReference>
<evidence type="ECO:0000313" key="3">
    <source>
        <dbReference type="EMBL" id="CAB4814407.1"/>
    </source>
</evidence>
<dbReference type="PANTHER" id="PTHR30290:SF83">
    <property type="entry name" value="ABC TRANSPORTER SUBSTRATE-BINDING PROTEIN"/>
    <property type="match status" value="1"/>
</dbReference>
<dbReference type="SUPFAM" id="SSF53850">
    <property type="entry name" value="Periplasmic binding protein-like II"/>
    <property type="match status" value="1"/>
</dbReference>
<gene>
    <name evidence="2" type="ORF">UFOPK2582_01224</name>
    <name evidence="3" type="ORF">UFOPK3046_01353</name>
    <name evidence="4" type="ORF">UFOPK3914_00479</name>
    <name evidence="5" type="ORF">UFOPK4173_01239</name>
</gene>
<evidence type="ECO:0000259" key="1">
    <source>
        <dbReference type="Pfam" id="PF00496"/>
    </source>
</evidence>
<accession>A0A6J7S542</accession>
<dbReference type="Gene3D" id="3.90.76.10">
    <property type="entry name" value="Dipeptide-binding Protein, Domain 1"/>
    <property type="match status" value="1"/>
</dbReference>
<protein>
    <submittedName>
        <fullName evidence="5">Unannotated protein</fullName>
    </submittedName>
</protein>
<proteinExistence type="predicted"/>
<feature type="domain" description="Solute-binding protein family 5" evidence="1">
    <location>
        <begin position="87"/>
        <end position="466"/>
    </location>
</feature>
<dbReference type="InterPro" id="IPR039424">
    <property type="entry name" value="SBP_5"/>
</dbReference>
<dbReference type="Pfam" id="PF00496">
    <property type="entry name" value="SBP_bac_5"/>
    <property type="match status" value="1"/>
</dbReference>
<dbReference type="EMBL" id="CAEZXS010000156">
    <property type="protein sequence ID" value="CAB4706975.1"/>
    <property type="molecule type" value="Genomic_DNA"/>
</dbReference>
<dbReference type="EMBL" id="CAFAAQ010000136">
    <property type="protein sequence ID" value="CAB4814407.1"/>
    <property type="molecule type" value="Genomic_DNA"/>
</dbReference>
<dbReference type="Gene3D" id="3.40.190.10">
    <property type="entry name" value="Periplasmic binding protein-like II"/>
    <property type="match status" value="1"/>
</dbReference>
<evidence type="ECO:0000313" key="4">
    <source>
        <dbReference type="EMBL" id="CAB4971938.1"/>
    </source>
</evidence>
<dbReference type="InterPro" id="IPR030678">
    <property type="entry name" value="Peptide/Ni-bd"/>
</dbReference>
<dbReference type="Gene3D" id="3.10.105.10">
    <property type="entry name" value="Dipeptide-binding Protein, Domain 3"/>
    <property type="match status" value="1"/>
</dbReference>